<dbReference type="EMBL" id="LAZR01026017">
    <property type="protein sequence ID" value="KKL70024.1"/>
    <property type="molecule type" value="Genomic_DNA"/>
</dbReference>
<accession>A0A0F9E7Q8</accession>
<evidence type="ECO:0000256" key="1">
    <source>
        <dbReference type="SAM" id="MobiDB-lite"/>
    </source>
</evidence>
<name>A0A0F9E7Q8_9ZZZZ</name>
<proteinExistence type="predicted"/>
<protein>
    <submittedName>
        <fullName evidence="2">Uncharacterized protein</fullName>
    </submittedName>
</protein>
<comment type="caution">
    <text evidence="2">The sequence shown here is derived from an EMBL/GenBank/DDBJ whole genome shotgun (WGS) entry which is preliminary data.</text>
</comment>
<sequence>MKALIFGLFSIAIAAAAAFGAHQYLQGEKGFWAPLMKHVAGPEIAVESEEPSPEAIAKKTQQLLQLVESNDRESASRRATALLEQVDHAYNALTQDPRTSRCEHSSTKPQPARVSVVPTHGWGKREEAVNSTSGRRCVARLCRKRS</sequence>
<organism evidence="2">
    <name type="scientific">marine sediment metagenome</name>
    <dbReference type="NCBI Taxonomy" id="412755"/>
    <lineage>
        <taxon>unclassified sequences</taxon>
        <taxon>metagenomes</taxon>
        <taxon>ecological metagenomes</taxon>
    </lineage>
</organism>
<dbReference type="AlphaFoldDB" id="A0A0F9E7Q8"/>
<feature type="region of interest" description="Disordered" evidence="1">
    <location>
        <begin position="95"/>
        <end position="116"/>
    </location>
</feature>
<gene>
    <name evidence="2" type="ORF">LCGC14_2109050</name>
</gene>
<evidence type="ECO:0000313" key="2">
    <source>
        <dbReference type="EMBL" id="KKL70024.1"/>
    </source>
</evidence>
<reference evidence="2" key="1">
    <citation type="journal article" date="2015" name="Nature">
        <title>Complex archaea that bridge the gap between prokaryotes and eukaryotes.</title>
        <authorList>
            <person name="Spang A."/>
            <person name="Saw J.H."/>
            <person name="Jorgensen S.L."/>
            <person name="Zaremba-Niedzwiedzka K."/>
            <person name="Martijn J."/>
            <person name="Lind A.E."/>
            <person name="van Eijk R."/>
            <person name="Schleper C."/>
            <person name="Guy L."/>
            <person name="Ettema T.J."/>
        </authorList>
    </citation>
    <scope>NUCLEOTIDE SEQUENCE</scope>
</reference>